<evidence type="ECO:0000313" key="2">
    <source>
        <dbReference type="Proteomes" id="UP000184170"/>
    </source>
</evidence>
<dbReference type="Pfam" id="PF07021">
    <property type="entry name" value="MetW"/>
    <property type="match status" value="1"/>
</dbReference>
<dbReference type="AlphaFoldDB" id="A0A1M5ENH9"/>
<keyword evidence="2" id="KW-1185">Reference proteome</keyword>
<evidence type="ECO:0000313" key="1">
    <source>
        <dbReference type="EMBL" id="SHF80777.1"/>
    </source>
</evidence>
<dbReference type="STRING" id="494016.SAMN04487965_2751"/>
<dbReference type="Proteomes" id="UP000184170">
    <property type="component" value="Unassembled WGS sequence"/>
</dbReference>
<dbReference type="CDD" id="cd02440">
    <property type="entry name" value="AdoMet_MTases"/>
    <property type="match status" value="1"/>
</dbReference>
<dbReference type="SUPFAM" id="SSF53335">
    <property type="entry name" value="S-adenosyl-L-methionine-dependent methyltransferases"/>
    <property type="match status" value="1"/>
</dbReference>
<name>A0A1M5ENH9_9GAMM</name>
<organism evidence="1 2">
    <name type="scientific">Microbulbifer donghaiensis</name>
    <dbReference type="NCBI Taxonomy" id="494016"/>
    <lineage>
        <taxon>Bacteria</taxon>
        <taxon>Pseudomonadati</taxon>
        <taxon>Pseudomonadota</taxon>
        <taxon>Gammaproteobacteria</taxon>
        <taxon>Cellvibrionales</taxon>
        <taxon>Microbulbiferaceae</taxon>
        <taxon>Microbulbifer</taxon>
    </lineage>
</organism>
<reference evidence="2" key="1">
    <citation type="submission" date="2016-11" db="EMBL/GenBank/DDBJ databases">
        <authorList>
            <person name="Varghese N."/>
            <person name="Submissions S."/>
        </authorList>
    </citation>
    <scope>NUCLEOTIDE SEQUENCE [LARGE SCALE GENOMIC DNA]</scope>
    <source>
        <strain evidence="2">CGMCC 1.7063</strain>
    </source>
</reference>
<dbReference type="EMBL" id="FQVA01000003">
    <property type="protein sequence ID" value="SHF80777.1"/>
    <property type="molecule type" value="Genomic_DNA"/>
</dbReference>
<proteinExistence type="predicted"/>
<dbReference type="InterPro" id="IPR010743">
    <property type="entry name" value="Methionine_synth_MetW"/>
</dbReference>
<sequence length="196" mass="22631">MRIDLDIIQNWIAPQTRVLDLGCGDGTLLEQLGKNKQVRGYGLEIDPQQIERCLLRGVNVVEQNLDAGLGNFADDSFDTVVMTQALQTLRQPHLVVREMLRVGRECIITFPNFGQWKARWHLAFSGRMPVSDLLPYEWYDTPNIHFCTFRDFEVLSRENNWTILHRQVVSESKVSGLFKDILPNLFGETAIYHLTR</sequence>
<protein>
    <submittedName>
        <fullName evidence="1">Methionine biosynthesis protein MetW</fullName>
    </submittedName>
</protein>
<dbReference type="NCBIfam" id="TIGR02081">
    <property type="entry name" value="metW"/>
    <property type="match status" value="1"/>
</dbReference>
<dbReference type="InterPro" id="IPR029063">
    <property type="entry name" value="SAM-dependent_MTases_sf"/>
</dbReference>
<dbReference type="OrthoDB" id="9792690at2"/>
<gene>
    <name evidence="1" type="ORF">SAMN04487965_2751</name>
</gene>
<accession>A0A1M5ENH9</accession>
<dbReference type="RefSeq" id="WP_073276087.1">
    <property type="nucleotide sequence ID" value="NZ_FQVA01000003.1"/>
</dbReference>
<dbReference type="Gene3D" id="3.40.50.150">
    <property type="entry name" value="Vaccinia Virus protein VP39"/>
    <property type="match status" value="1"/>
</dbReference>